<dbReference type="InterPro" id="IPR025558">
    <property type="entry name" value="DUF4283"/>
</dbReference>
<feature type="region of interest" description="Disordered" evidence="1">
    <location>
        <begin position="317"/>
        <end position="351"/>
    </location>
</feature>
<proteinExistence type="predicted"/>
<dbReference type="PANTHER" id="PTHR31286">
    <property type="entry name" value="GLYCINE-RICH CELL WALL STRUCTURAL PROTEIN 1.8-LIKE"/>
    <property type="match status" value="1"/>
</dbReference>
<evidence type="ECO:0000313" key="4">
    <source>
        <dbReference type="Proteomes" id="UP000826656"/>
    </source>
</evidence>
<reference evidence="3 4" key="1">
    <citation type="journal article" date="2021" name="bioRxiv">
        <title>Chromosome-scale and haplotype-resolved genome assembly of a tetraploid potato cultivar.</title>
        <authorList>
            <person name="Sun H."/>
            <person name="Jiao W.-B."/>
            <person name="Krause K."/>
            <person name="Campoy J.A."/>
            <person name="Goel M."/>
            <person name="Folz-Donahue K."/>
            <person name="Kukat C."/>
            <person name="Huettel B."/>
            <person name="Schneeberger K."/>
        </authorList>
    </citation>
    <scope>NUCLEOTIDE SEQUENCE [LARGE SCALE GENOMIC DNA]</scope>
    <source>
        <strain evidence="3">SolTubOtavaFocal</strain>
        <tissue evidence="3">Leaves</tissue>
    </source>
</reference>
<name>A0ABQ7UV36_SOLTU</name>
<gene>
    <name evidence="3" type="ORF">KY290_025243</name>
</gene>
<dbReference type="PANTHER" id="PTHR31286:SF79">
    <property type="entry name" value="N-6 ADENINE-SPECIFIC DNA METHYLASE"/>
    <property type="match status" value="1"/>
</dbReference>
<feature type="compositionally biased region" description="Basic and acidic residues" evidence="1">
    <location>
        <begin position="334"/>
        <end position="344"/>
    </location>
</feature>
<keyword evidence="4" id="KW-1185">Reference proteome</keyword>
<dbReference type="InterPro" id="IPR040256">
    <property type="entry name" value="At4g02000-like"/>
</dbReference>
<evidence type="ECO:0000256" key="1">
    <source>
        <dbReference type="SAM" id="MobiDB-lite"/>
    </source>
</evidence>
<dbReference type="Proteomes" id="UP000826656">
    <property type="component" value="Unassembled WGS sequence"/>
</dbReference>
<dbReference type="EMBL" id="JAIVGD010000018">
    <property type="protein sequence ID" value="KAH0754973.1"/>
    <property type="molecule type" value="Genomic_DNA"/>
</dbReference>
<dbReference type="Pfam" id="PF14111">
    <property type="entry name" value="DUF4283"/>
    <property type="match status" value="1"/>
</dbReference>
<accession>A0ABQ7UV36</accession>
<protein>
    <recommendedName>
        <fullName evidence="2">DUF4283 domain-containing protein</fullName>
    </recommendedName>
</protein>
<evidence type="ECO:0000259" key="2">
    <source>
        <dbReference type="Pfam" id="PF14111"/>
    </source>
</evidence>
<evidence type="ECO:0000313" key="3">
    <source>
        <dbReference type="EMBL" id="KAH0754973.1"/>
    </source>
</evidence>
<comment type="caution">
    <text evidence="3">The sequence shown here is derived from an EMBL/GenBank/DDBJ whole genome shotgun (WGS) entry which is preliminary data.</text>
</comment>
<sequence length="351" mass="40027">MADLAAGQPSLQVGRSSPLTSEAFPPLIHPGSVSLSKDNSIKPKLPNVPMVLPSDQLEKTENFAAVLKNLNQSSQYKKRVDPIPVKKVEYHDGIPRISWTDEEVERMNIIETLQYAVIGKFSNGWPELEDLRLAIPTQCNVKGECTIGLIRNRHVLIRMENQEDLVNMMSKSLYYIKAKDGYSYRMRPLIYDAKFKVDEETTQAMAWISFPNLKPTFFVKESIFSLASAIGKPIKLDLATINKTRPCCARVKIQVDLLSDLPKSIEVEVLNETSKVSRIETVKIQYDFIPKYCKHCKVQGHDDKECRTFHPELRKATNDEIEKTEQVTQQGDSNKAKEHTEVQWRKGVKKH</sequence>
<organism evidence="3 4">
    <name type="scientific">Solanum tuberosum</name>
    <name type="common">Potato</name>
    <dbReference type="NCBI Taxonomy" id="4113"/>
    <lineage>
        <taxon>Eukaryota</taxon>
        <taxon>Viridiplantae</taxon>
        <taxon>Streptophyta</taxon>
        <taxon>Embryophyta</taxon>
        <taxon>Tracheophyta</taxon>
        <taxon>Spermatophyta</taxon>
        <taxon>Magnoliopsida</taxon>
        <taxon>eudicotyledons</taxon>
        <taxon>Gunneridae</taxon>
        <taxon>Pentapetalae</taxon>
        <taxon>asterids</taxon>
        <taxon>lamiids</taxon>
        <taxon>Solanales</taxon>
        <taxon>Solanaceae</taxon>
        <taxon>Solanoideae</taxon>
        <taxon>Solaneae</taxon>
        <taxon>Solanum</taxon>
    </lineage>
</organism>
<feature type="domain" description="DUF4283" evidence="2">
    <location>
        <begin position="111"/>
        <end position="198"/>
    </location>
</feature>